<dbReference type="Proteomes" id="UP000241890">
    <property type="component" value="Unassembled WGS sequence"/>
</dbReference>
<reference evidence="1 2" key="1">
    <citation type="submission" date="2017-12" db="EMBL/GenBank/DDBJ databases">
        <title>Sequencing, de novo assembly and annotation of complete genome of a new Thraustochytrid species, strain FCC1311.</title>
        <authorList>
            <person name="Sedici K."/>
            <person name="Godart F."/>
            <person name="Aiese Cigliano R."/>
            <person name="Sanseverino W."/>
            <person name="Barakat M."/>
            <person name="Ortet P."/>
            <person name="Marechal E."/>
            <person name="Cagnac O."/>
            <person name="Amato A."/>
        </authorList>
    </citation>
    <scope>NUCLEOTIDE SEQUENCE [LARGE SCALE GENOMIC DNA]</scope>
</reference>
<dbReference type="AlphaFoldDB" id="A0A2R5GR93"/>
<name>A0A2R5GR93_9STRA</name>
<gene>
    <name evidence="1" type="ORF">FCC1311_073742</name>
</gene>
<dbReference type="EMBL" id="BEYU01000092">
    <property type="protein sequence ID" value="GBG31153.1"/>
    <property type="molecule type" value="Genomic_DNA"/>
</dbReference>
<comment type="caution">
    <text evidence="1">The sequence shown here is derived from an EMBL/GenBank/DDBJ whole genome shotgun (WGS) entry which is preliminary data.</text>
</comment>
<organism evidence="1 2">
    <name type="scientific">Hondaea fermentalgiana</name>
    <dbReference type="NCBI Taxonomy" id="2315210"/>
    <lineage>
        <taxon>Eukaryota</taxon>
        <taxon>Sar</taxon>
        <taxon>Stramenopiles</taxon>
        <taxon>Bigyra</taxon>
        <taxon>Labyrinthulomycetes</taxon>
        <taxon>Thraustochytrida</taxon>
        <taxon>Thraustochytriidae</taxon>
        <taxon>Hondaea</taxon>
    </lineage>
</organism>
<proteinExistence type="predicted"/>
<protein>
    <submittedName>
        <fullName evidence="1">Uncharacterized protein</fullName>
    </submittedName>
</protein>
<accession>A0A2R5GR93</accession>
<sequence length="107" mass="11584">MGALRGRTKTEAPSETPIVQLRIAGQLNAFSRSPDTHRASVEVANAAAVGGGDDGDDCRPAVAPMTKQASKLVTQMRRRRRTRHREKVGMSCMANSRLGNMLCSFTL</sequence>
<dbReference type="InParanoid" id="A0A2R5GR93"/>
<keyword evidence="2" id="KW-1185">Reference proteome</keyword>
<evidence type="ECO:0000313" key="2">
    <source>
        <dbReference type="Proteomes" id="UP000241890"/>
    </source>
</evidence>
<evidence type="ECO:0000313" key="1">
    <source>
        <dbReference type="EMBL" id="GBG31153.1"/>
    </source>
</evidence>